<keyword evidence="3 4" id="KW-0862">Zinc</keyword>
<feature type="region of interest" description="Disordered" evidence="5">
    <location>
        <begin position="273"/>
        <end position="338"/>
    </location>
</feature>
<feature type="region of interest" description="Disordered" evidence="5">
    <location>
        <begin position="1"/>
        <end position="90"/>
    </location>
</feature>
<feature type="compositionally biased region" description="Basic residues" evidence="5">
    <location>
        <begin position="689"/>
        <end position="699"/>
    </location>
</feature>
<dbReference type="OrthoDB" id="4347at2759"/>
<name>A0A6A5YWS3_9PLEO</name>
<feature type="domain" description="C3H1-type" evidence="6">
    <location>
        <begin position="1013"/>
        <end position="1039"/>
    </location>
</feature>
<feature type="region of interest" description="Disordered" evidence="5">
    <location>
        <begin position="511"/>
        <end position="598"/>
    </location>
</feature>
<dbReference type="InterPro" id="IPR000571">
    <property type="entry name" value="Znf_CCCH"/>
</dbReference>
<evidence type="ECO:0000256" key="5">
    <source>
        <dbReference type="SAM" id="MobiDB-lite"/>
    </source>
</evidence>
<proteinExistence type="predicted"/>
<dbReference type="SUPFAM" id="SSF90229">
    <property type="entry name" value="CCCH zinc finger"/>
    <property type="match status" value="1"/>
</dbReference>
<feature type="region of interest" description="Disordered" evidence="5">
    <location>
        <begin position="941"/>
        <end position="1006"/>
    </location>
</feature>
<feature type="compositionally biased region" description="Polar residues" evidence="5">
    <location>
        <begin position="35"/>
        <end position="90"/>
    </location>
</feature>
<feature type="compositionally biased region" description="Polar residues" evidence="5">
    <location>
        <begin position="1"/>
        <end position="20"/>
    </location>
</feature>
<keyword evidence="1 4" id="KW-0479">Metal-binding</keyword>
<dbReference type="Proteomes" id="UP000799770">
    <property type="component" value="Unassembled WGS sequence"/>
</dbReference>
<feature type="compositionally biased region" description="Polar residues" evidence="5">
    <location>
        <begin position="563"/>
        <end position="576"/>
    </location>
</feature>
<reference evidence="7" key="1">
    <citation type="journal article" date="2020" name="Stud. Mycol.">
        <title>101 Dothideomycetes genomes: a test case for predicting lifestyles and emergence of pathogens.</title>
        <authorList>
            <person name="Haridas S."/>
            <person name="Albert R."/>
            <person name="Binder M."/>
            <person name="Bloem J."/>
            <person name="Labutti K."/>
            <person name="Salamov A."/>
            <person name="Andreopoulos B."/>
            <person name="Baker S."/>
            <person name="Barry K."/>
            <person name="Bills G."/>
            <person name="Bluhm B."/>
            <person name="Cannon C."/>
            <person name="Castanera R."/>
            <person name="Culley D."/>
            <person name="Daum C."/>
            <person name="Ezra D."/>
            <person name="Gonzalez J."/>
            <person name="Henrissat B."/>
            <person name="Kuo A."/>
            <person name="Liang C."/>
            <person name="Lipzen A."/>
            <person name="Lutzoni F."/>
            <person name="Magnuson J."/>
            <person name="Mondo S."/>
            <person name="Nolan M."/>
            <person name="Ohm R."/>
            <person name="Pangilinan J."/>
            <person name="Park H.-J."/>
            <person name="Ramirez L."/>
            <person name="Alfaro M."/>
            <person name="Sun H."/>
            <person name="Tritt A."/>
            <person name="Yoshinaga Y."/>
            <person name="Zwiers L.-H."/>
            <person name="Turgeon B."/>
            <person name="Goodwin S."/>
            <person name="Spatafora J."/>
            <person name="Crous P."/>
            <person name="Grigoriev I."/>
        </authorList>
    </citation>
    <scope>NUCLEOTIDE SEQUENCE</scope>
    <source>
        <strain evidence="7">CBS 627.86</strain>
    </source>
</reference>
<accession>A0A6A5YWS3</accession>
<dbReference type="PROSITE" id="PS50103">
    <property type="entry name" value="ZF_C3H1"/>
    <property type="match status" value="1"/>
</dbReference>
<dbReference type="InterPro" id="IPR036855">
    <property type="entry name" value="Znf_CCCH_sf"/>
</dbReference>
<feature type="region of interest" description="Disordered" evidence="5">
    <location>
        <begin position="664"/>
        <end position="699"/>
    </location>
</feature>
<evidence type="ECO:0000256" key="1">
    <source>
        <dbReference type="ARBA" id="ARBA00022723"/>
    </source>
</evidence>
<feature type="region of interest" description="Disordered" evidence="5">
    <location>
        <begin position="719"/>
        <end position="802"/>
    </location>
</feature>
<dbReference type="AlphaFoldDB" id="A0A6A5YWS3"/>
<feature type="region of interest" description="Disordered" evidence="5">
    <location>
        <begin position="814"/>
        <end position="855"/>
    </location>
</feature>
<evidence type="ECO:0000256" key="4">
    <source>
        <dbReference type="PROSITE-ProRule" id="PRU00723"/>
    </source>
</evidence>
<feature type="region of interest" description="Disordered" evidence="5">
    <location>
        <begin position="612"/>
        <end position="651"/>
    </location>
</feature>
<organism evidence="7 8">
    <name type="scientific">Lophiotrema nucula</name>
    <dbReference type="NCBI Taxonomy" id="690887"/>
    <lineage>
        <taxon>Eukaryota</taxon>
        <taxon>Fungi</taxon>
        <taxon>Dikarya</taxon>
        <taxon>Ascomycota</taxon>
        <taxon>Pezizomycotina</taxon>
        <taxon>Dothideomycetes</taxon>
        <taxon>Pleosporomycetidae</taxon>
        <taxon>Pleosporales</taxon>
        <taxon>Lophiotremataceae</taxon>
        <taxon>Lophiotrema</taxon>
    </lineage>
</organism>
<sequence>MASNHVPNNHISPQGQTIYTDPNYESLFPGASVDQYGNQLSWPSHQPQNRQAQGSPTPWQHNTFAQQQSSPYGTANPSFPPSSNVYQTSQPYQYGNQFGSHGAVGAYSHPTSIDPNLMDQMALRQQQQSPYNMPMRNATPTGQSRTVTPQVLQHGTPSLPNSQSSGSPYQIPKTTTEMFAQRATPSSYAVQPVKNPTYEMSWSKRLGGFVSLDSAALAKGNQISPLNSLVSFGQQPLTLGANRTVLPQYNPRQSLNDLKKTGTKDKKVLEKLAKKSPAKGLSKISRPLSAGSPSAHKRELSDSESYSESSDDDSDDSSDEEELSPLPTARPDEPDGATRYDVMKATWAPRRKTLAADKVRKSLSEIWEVLNTIQKRWRSDSKAVLDAEKENKKGELPVLKSRVTSGRDLLHVALKALLEYGHPDVLYQMGQIKGFLYLCYQFLANRVKEQDWNGKLPTAIFELLVRAAGTLTNELLEETKLGKALNLMKKNASEQNKSFIKQILDGAAAGSKKAKVSSSPKDESAESPSLKRPAPQPATRTGTDASAAKKLKASEPAQGIKKTPSTSMVASKTSPAVANPPQKRPGEKAAVAPAKVRGTQIVNKPSNFFSTLNAASKKPAPAGPTTSAAKPTAQAKAPVASMKKPAASSKPGFSFAATMASIVAPKKEVEKAPKPKKELPLETPEEKAKRLRKESRRHLRVSFPPEADLVNIRYFTHDPDEELGHDENFVRDAGDLGGEGRMFKQHREMEDDEDEDDLETREWKESSHIDFSRIDPEERKRNFEPYGGGQCTPVSPEKEANQRRENATLMVFYSHPSDIPSSPREPLETVSEEAAPVTEFGSPDATTLSRVPKAPAPAAAPDFSALFQIFGQHAAAPNQPAVAAPQNTYVPPAPPVAAAPDLASIMSALQSAQPAAAVPAPPAAPPVDLAALLSSIGSANTGAAPLPPPPTAGWPFPFPLAQQQQPNPTPVYQPQQAQHSHQNGGTKRPYDDSNDDGYGSIKKRKDYKDGHLPHKVIACKFYKQGKCIKGDKCTFIHER</sequence>
<dbReference type="Pfam" id="PF00642">
    <property type="entry name" value="zf-CCCH"/>
    <property type="match status" value="1"/>
</dbReference>
<feature type="compositionally biased region" description="Acidic residues" evidence="5">
    <location>
        <begin position="750"/>
        <end position="759"/>
    </location>
</feature>
<keyword evidence="2 4" id="KW-0863">Zinc-finger</keyword>
<evidence type="ECO:0000256" key="3">
    <source>
        <dbReference type="ARBA" id="ARBA00022833"/>
    </source>
</evidence>
<feature type="compositionally biased region" description="Acidic residues" evidence="5">
    <location>
        <begin position="309"/>
        <end position="323"/>
    </location>
</feature>
<evidence type="ECO:0000313" key="7">
    <source>
        <dbReference type="EMBL" id="KAF2110591.1"/>
    </source>
</evidence>
<feature type="compositionally biased region" description="Basic and acidic residues" evidence="5">
    <location>
        <begin position="665"/>
        <end position="688"/>
    </location>
</feature>
<feature type="compositionally biased region" description="Basic and acidic residues" evidence="5">
    <location>
        <begin position="760"/>
        <end position="783"/>
    </location>
</feature>
<evidence type="ECO:0000256" key="2">
    <source>
        <dbReference type="ARBA" id="ARBA00022771"/>
    </source>
</evidence>
<feature type="compositionally biased region" description="Pro residues" evidence="5">
    <location>
        <begin position="945"/>
        <end position="958"/>
    </location>
</feature>
<keyword evidence="8" id="KW-1185">Reference proteome</keyword>
<feature type="compositionally biased region" description="Basic and acidic residues" evidence="5">
    <location>
        <begin position="725"/>
        <end position="734"/>
    </location>
</feature>
<feature type="zinc finger region" description="C3H1-type" evidence="4">
    <location>
        <begin position="1013"/>
        <end position="1039"/>
    </location>
</feature>
<gene>
    <name evidence="7" type="ORF">BDV96DRAFT_500922</name>
</gene>
<dbReference type="SMART" id="SM00356">
    <property type="entry name" value="ZnF_C3H1"/>
    <property type="match status" value="1"/>
</dbReference>
<evidence type="ECO:0000259" key="6">
    <source>
        <dbReference type="PROSITE" id="PS50103"/>
    </source>
</evidence>
<feature type="compositionally biased region" description="Polar residues" evidence="5">
    <location>
        <begin position="970"/>
        <end position="985"/>
    </location>
</feature>
<evidence type="ECO:0000313" key="8">
    <source>
        <dbReference type="Proteomes" id="UP000799770"/>
    </source>
</evidence>
<dbReference type="EMBL" id="ML977337">
    <property type="protein sequence ID" value="KAF2110591.1"/>
    <property type="molecule type" value="Genomic_DNA"/>
</dbReference>
<dbReference type="GO" id="GO:0008270">
    <property type="term" value="F:zinc ion binding"/>
    <property type="evidence" value="ECO:0007669"/>
    <property type="project" value="UniProtKB-KW"/>
</dbReference>
<protein>
    <recommendedName>
        <fullName evidence="6">C3H1-type domain-containing protein</fullName>
    </recommendedName>
</protein>